<dbReference type="eggNOG" id="COG0501">
    <property type="taxonomic scope" value="Bacteria"/>
</dbReference>
<protein>
    <submittedName>
        <fullName evidence="9">Zn-dependent protease with chaperone function</fullName>
    </submittedName>
</protein>
<evidence type="ECO:0000259" key="8">
    <source>
        <dbReference type="Pfam" id="PF01435"/>
    </source>
</evidence>
<dbReference type="OrthoDB" id="9810445at2"/>
<dbReference type="GO" id="GO:0046872">
    <property type="term" value="F:metal ion binding"/>
    <property type="evidence" value="ECO:0007669"/>
    <property type="project" value="UniProtKB-KW"/>
</dbReference>
<accession>K9GRK6</accession>
<evidence type="ECO:0000256" key="7">
    <source>
        <dbReference type="SAM" id="SignalP"/>
    </source>
</evidence>
<evidence type="ECO:0000256" key="2">
    <source>
        <dbReference type="ARBA" id="ARBA00022723"/>
    </source>
</evidence>
<dbReference type="InterPro" id="IPR051156">
    <property type="entry name" value="Mito/Outer_Membr_Metalloprot"/>
</dbReference>
<dbReference type="PROSITE" id="PS00099">
    <property type="entry name" value="THIOLASE_3"/>
    <property type="match status" value="1"/>
</dbReference>
<evidence type="ECO:0000256" key="4">
    <source>
        <dbReference type="ARBA" id="ARBA00022833"/>
    </source>
</evidence>
<dbReference type="GO" id="GO:0004222">
    <property type="term" value="F:metalloendopeptidase activity"/>
    <property type="evidence" value="ECO:0007669"/>
    <property type="project" value="InterPro"/>
</dbReference>
<evidence type="ECO:0000313" key="9">
    <source>
        <dbReference type="EMBL" id="EKV28585.1"/>
    </source>
</evidence>
<feature type="signal peptide" evidence="7">
    <location>
        <begin position="1"/>
        <end position="32"/>
    </location>
</feature>
<evidence type="ECO:0000313" key="10">
    <source>
        <dbReference type="Proteomes" id="UP000009881"/>
    </source>
</evidence>
<dbReference type="STRING" id="1238182.C882_0796"/>
<organism evidence="9 10">
    <name type="scientific">Caenispirillum salinarum AK4</name>
    <dbReference type="NCBI Taxonomy" id="1238182"/>
    <lineage>
        <taxon>Bacteria</taxon>
        <taxon>Pseudomonadati</taxon>
        <taxon>Pseudomonadota</taxon>
        <taxon>Alphaproteobacteria</taxon>
        <taxon>Rhodospirillales</taxon>
        <taxon>Novispirillaceae</taxon>
        <taxon>Caenispirillum</taxon>
    </lineage>
</organism>
<feature type="domain" description="Peptidase M48" evidence="8">
    <location>
        <begin position="73"/>
        <end position="252"/>
    </location>
</feature>
<name>K9GRK6_9PROT</name>
<keyword evidence="5 6" id="KW-0482">Metalloprotease</keyword>
<dbReference type="GO" id="GO:0016020">
    <property type="term" value="C:membrane"/>
    <property type="evidence" value="ECO:0007669"/>
    <property type="project" value="TreeGrafter"/>
</dbReference>
<keyword evidence="3 6" id="KW-0378">Hydrolase</keyword>
<keyword evidence="1 6" id="KW-0645">Protease</keyword>
<comment type="caution">
    <text evidence="9">The sequence shown here is derived from an EMBL/GenBank/DDBJ whole genome shotgun (WGS) entry which is preliminary data.</text>
</comment>
<dbReference type="InterPro" id="IPR020610">
    <property type="entry name" value="Thiolase_AS"/>
</dbReference>
<proteinExistence type="inferred from homology"/>
<dbReference type="RefSeq" id="WP_009541453.1">
    <property type="nucleotide sequence ID" value="NZ_ANHY01000015.1"/>
</dbReference>
<dbReference type="PANTHER" id="PTHR22726">
    <property type="entry name" value="METALLOENDOPEPTIDASE OMA1"/>
    <property type="match status" value="1"/>
</dbReference>
<keyword evidence="2" id="KW-0479">Metal-binding</keyword>
<evidence type="ECO:0000256" key="3">
    <source>
        <dbReference type="ARBA" id="ARBA00022801"/>
    </source>
</evidence>
<evidence type="ECO:0000256" key="5">
    <source>
        <dbReference type="ARBA" id="ARBA00023049"/>
    </source>
</evidence>
<comment type="cofactor">
    <cofactor evidence="6">
        <name>Zn(2+)</name>
        <dbReference type="ChEBI" id="CHEBI:29105"/>
    </cofactor>
    <text evidence="6">Binds 1 zinc ion per subunit.</text>
</comment>
<dbReference type="Pfam" id="PF01435">
    <property type="entry name" value="Peptidase_M48"/>
    <property type="match status" value="1"/>
</dbReference>
<keyword evidence="4 6" id="KW-0862">Zinc</keyword>
<comment type="similarity">
    <text evidence="6">Belongs to the peptidase M48 family.</text>
</comment>
<dbReference type="Gene3D" id="3.30.2010.10">
    <property type="entry name" value="Metalloproteases ('zincins'), catalytic domain"/>
    <property type="match status" value="1"/>
</dbReference>
<evidence type="ECO:0000256" key="1">
    <source>
        <dbReference type="ARBA" id="ARBA00022670"/>
    </source>
</evidence>
<feature type="chain" id="PRO_5003929403" evidence="7">
    <location>
        <begin position="33"/>
        <end position="264"/>
    </location>
</feature>
<dbReference type="InterPro" id="IPR001915">
    <property type="entry name" value="Peptidase_M48"/>
</dbReference>
<evidence type="ECO:0000256" key="6">
    <source>
        <dbReference type="RuleBase" id="RU003983"/>
    </source>
</evidence>
<dbReference type="PATRIC" id="fig|1238182.3.peg.3010"/>
<dbReference type="Proteomes" id="UP000009881">
    <property type="component" value="Unassembled WGS sequence"/>
</dbReference>
<dbReference type="GO" id="GO:0016747">
    <property type="term" value="F:acyltransferase activity, transferring groups other than amino-acyl groups"/>
    <property type="evidence" value="ECO:0007669"/>
    <property type="project" value="InterPro"/>
</dbReference>
<gene>
    <name evidence="9" type="ORF">C882_0796</name>
</gene>
<keyword evidence="7" id="KW-0732">Signal</keyword>
<sequence>MSGSVLTRLTRTRPARAAAVVITCGGLLTACAGDGTGLGINLVPEEQVQQMGQQTWAQIRSETPVSNNQTYQRAAQQVSARLLQAGGMNPQAWEVVVFQGDEANAFALPSGKIGVYEGMFRMARNEAQLAAVIAHEIAHNEENHAAERVNTQAATSAGVQIASAAAGVAGIDPQTAAALLGAGAQYGLTMPYSRNQELEADRLGLNMMARAGYDPRAAVELWQRMAQQGGQPPTFLSTHPAPQQRIDQLQQMMPQALDIYRANT</sequence>
<dbReference type="GO" id="GO:0051603">
    <property type="term" value="P:proteolysis involved in protein catabolic process"/>
    <property type="evidence" value="ECO:0007669"/>
    <property type="project" value="TreeGrafter"/>
</dbReference>
<keyword evidence="10" id="KW-1185">Reference proteome</keyword>
<reference evidence="9 10" key="1">
    <citation type="journal article" date="2013" name="Genome Announc.">
        <title>Draft Genome Sequence of an Alphaproteobacterium, Caenispirillum salinarum AK4(T), Isolated from a Solar Saltern.</title>
        <authorList>
            <person name="Khatri I."/>
            <person name="Singh A."/>
            <person name="Korpole S."/>
            <person name="Pinnaka A.K."/>
            <person name="Subramanian S."/>
        </authorList>
    </citation>
    <scope>NUCLEOTIDE SEQUENCE [LARGE SCALE GENOMIC DNA]</scope>
    <source>
        <strain evidence="9 10">AK4</strain>
    </source>
</reference>
<dbReference type="AlphaFoldDB" id="K9GRK6"/>
<dbReference type="PANTHER" id="PTHR22726:SF24">
    <property type="entry name" value="M48 FAMILY METALLOPEPTIDASE"/>
    <property type="match status" value="1"/>
</dbReference>
<dbReference type="EMBL" id="ANHY01000015">
    <property type="protein sequence ID" value="EKV28585.1"/>
    <property type="molecule type" value="Genomic_DNA"/>
</dbReference>
<dbReference type="CDD" id="cd07331">
    <property type="entry name" value="M48C_Oma1_like"/>
    <property type="match status" value="1"/>
</dbReference>